<dbReference type="Gene3D" id="3.40.50.300">
    <property type="entry name" value="P-loop containing nucleotide triphosphate hydrolases"/>
    <property type="match status" value="1"/>
</dbReference>
<dbReference type="InterPro" id="IPR041780">
    <property type="entry name" value="MPP_PrpE-like"/>
</dbReference>
<evidence type="ECO:0000259" key="4">
    <source>
        <dbReference type="Pfam" id="PF00149"/>
    </source>
</evidence>
<feature type="compositionally biased region" description="Polar residues" evidence="2">
    <location>
        <begin position="460"/>
        <end position="470"/>
    </location>
</feature>
<evidence type="ECO:0000256" key="2">
    <source>
        <dbReference type="SAM" id="MobiDB-lite"/>
    </source>
</evidence>
<name>A0A7C1JSI0_THERO</name>
<dbReference type="InterPro" id="IPR004843">
    <property type="entry name" value="Calcineurin-like_PHP"/>
</dbReference>
<dbReference type="InterPro" id="IPR050126">
    <property type="entry name" value="Ap4A_hydrolase"/>
</dbReference>
<feature type="coiled-coil region" evidence="1">
    <location>
        <begin position="283"/>
        <end position="310"/>
    </location>
</feature>
<feature type="chain" id="PRO_5035227283" description="Calcineurin-like phosphoesterase domain-containing protein" evidence="3">
    <location>
        <begin position="23"/>
        <end position="477"/>
    </location>
</feature>
<dbReference type="PRINTS" id="PR00114">
    <property type="entry name" value="STPHPHTASE"/>
</dbReference>
<keyword evidence="1" id="KW-0175">Coiled coil</keyword>
<reference evidence="5" key="1">
    <citation type="journal article" date="2020" name="mSystems">
        <title>Genome- and Community-Level Interaction Insights into Carbon Utilization and Element Cycling Functions of Hydrothermarchaeota in Hydrothermal Sediment.</title>
        <authorList>
            <person name="Zhou Z."/>
            <person name="Liu Y."/>
            <person name="Xu W."/>
            <person name="Pan J."/>
            <person name="Luo Z.H."/>
            <person name="Li M."/>
        </authorList>
    </citation>
    <scope>NUCLEOTIDE SEQUENCE [LARGE SCALE GENOMIC DNA]</scope>
    <source>
        <strain evidence="5">SpSt-222</strain>
    </source>
</reference>
<dbReference type="AlphaFoldDB" id="A0A7C1JSI0"/>
<dbReference type="InterPro" id="IPR027417">
    <property type="entry name" value="P-loop_NTPase"/>
</dbReference>
<dbReference type="PANTHER" id="PTHR42850">
    <property type="entry name" value="METALLOPHOSPHOESTERASE"/>
    <property type="match status" value="1"/>
</dbReference>
<dbReference type="SUPFAM" id="SSF56300">
    <property type="entry name" value="Metallo-dependent phosphatases"/>
    <property type="match status" value="1"/>
</dbReference>
<dbReference type="SUPFAM" id="SSF52540">
    <property type="entry name" value="P-loop containing nucleoside triphosphate hydrolases"/>
    <property type="match status" value="1"/>
</dbReference>
<gene>
    <name evidence="5" type="ORF">ENP47_01490</name>
</gene>
<feature type="signal peptide" evidence="3">
    <location>
        <begin position="1"/>
        <end position="22"/>
    </location>
</feature>
<keyword evidence="3" id="KW-0732">Signal</keyword>
<feature type="domain" description="Calcineurin-like phosphoesterase" evidence="4">
    <location>
        <begin position="184"/>
        <end position="381"/>
    </location>
</feature>
<evidence type="ECO:0000256" key="3">
    <source>
        <dbReference type="SAM" id="SignalP"/>
    </source>
</evidence>
<sequence length="477" mass="54128">MRRRRLVIPALSLVLLIGPSGAGKSTFARTHFRPTEILSSDAFRAMIADDEADQSATREAFEILHRVAEARLRRGRLTVIDATNTRREARLPLLELARRYHVPCVAIIFDYPLEVYLEHDRRRVGRQVGRAVIERQMAQLTANRSALLEEPFQRRYWIRKPEEAIHALVVRRPLPCDRRWWHGPFDIIGDVHGCFDELVELVERLGYRVAERHSPSGELEYAIAHPEGRRLLFVGDLVDRGPKIVPVLRLAMAACARGRAAIVLGNHDRKLLRYLTGHPVRIAHGLEVTVEQLEAESEDFKARVRRFLQRLPHHLVLDEGRLVVAHAGLPQEYHGRDSPVVRRVALFGVTTGEVDERGLPIRVNWALAYRGRAIVVYGHTPVTDAVWINRTINIDTGCVFGNRLTALRYPELELVSVPARHAYAVPPRRLLTPEDLTQPLLLPREEVERIVASEMPMNERPTSTVTSAPESSGPRAS</sequence>
<dbReference type="PANTHER" id="PTHR42850:SF7">
    <property type="entry name" value="BIS(5'-NUCLEOSYL)-TETRAPHOSPHATASE PRPE [ASYMMETRICAL]"/>
    <property type="match status" value="1"/>
</dbReference>
<comment type="caution">
    <text evidence="5">The sequence shown here is derived from an EMBL/GenBank/DDBJ whole genome shotgun (WGS) entry which is preliminary data.</text>
</comment>
<dbReference type="GO" id="GO:0016791">
    <property type="term" value="F:phosphatase activity"/>
    <property type="evidence" value="ECO:0007669"/>
    <property type="project" value="TreeGrafter"/>
</dbReference>
<dbReference type="CDD" id="cd07423">
    <property type="entry name" value="MPP_Prp_like"/>
    <property type="match status" value="1"/>
</dbReference>
<proteinExistence type="predicted"/>
<dbReference type="InterPro" id="IPR029052">
    <property type="entry name" value="Metallo-depent_PP-like"/>
</dbReference>
<evidence type="ECO:0000256" key="1">
    <source>
        <dbReference type="SAM" id="Coils"/>
    </source>
</evidence>
<dbReference type="EMBL" id="DSJL01000002">
    <property type="protein sequence ID" value="HEF64275.1"/>
    <property type="molecule type" value="Genomic_DNA"/>
</dbReference>
<feature type="region of interest" description="Disordered" evidence="2">
    <location>
        <begin position="453"/>
        <end position="477"/>
    </location>
</feature>
<dbReference type="Pfam" id="PF00149">
    <property type="entry name" value="Metallophos"/>
    <property type="match status" value="1"/>
</dbReference>
<dbReference type="Pfam" id="PF13671">
    <property type="entry name" value="AAA_33"/>
    <property type="match status" value="1"/>
</dbReference>
<protein>
    <recommendedName>
        <fullName evidence="4">Calcineurin-like phosphoesterase domain-containing protein</fullName>
    </recommendedName>
</protein>
<dbReference type="GO" id="GO:0005737">
    <property type="term" value="C:cytoplasm"/>
    <property type="evidence" value="ECO:0007669"/>
    <property type="project" value="TreeGrafter"/>
</dbReference>
<evidence type="ECO:0000313" key="5">
    <source>
        <dbReference type="EMBL" id="HEF64275.1"/>
    </source>
</evidence>
<accession>A0A7C1JSI0</accession>
<dbReference type="Gene3D" id="3.60.21.10">
    <property type="match status" value="1"/>
</dbReference>
<dbReference type="InterPro" id="IPR006186">
    <property type="entry name" value="Ser/Thr-sp_prot-phosphatase"/>
</dbReference>
<organism evidence="5">
    <name type="scientific">Thermomicrobium roseum</name>
    <dbReference type="NCBI Taxonomy" id="500"/>
    <lineage>
        <taxon>Bacteria</taxon>
        <taxon>Pseudomonadati</taxon>
        <taxon>Thermomicrobiota</taxon>
        <taxon>Thermomicrobia</taxon>
        <taxon>Thermomicrobiales</taxon>
        <taxon>Thermomicrobiaceae</taxon>
        <taxon>Thermomicrobium</taxon>
    </lineage>
</organism>